<name>A0ABT1SU80_9FIRM</name>
<keyword evidence="3" id="KW-0804">Transcription</keyword>
<evidence type="ECO:0000256" key="3">
    <source>
        <dbReference type="ARBA" id="ARBA00023163"/>
    </source>
</evidence>
<dbReference type="CDD" id="cd00090">
    <property type="entry name" value="HTH_ARSR"/>
    <property type="match status" value="1"/>
</dbReference>
<evidence type="ECO:0000259" key="4">
    <source>
        <dbReference type="PROSITE" id="PS51118"/>
    </source>
</evidence>
<keyword evidence="2" id="KW-0238">DNA-binding</keyword>
<dbReference type="EMBL" id="JANGEW010000023">
    <property type="protein sequence ID" value="MCQ5343432.1"/>
    <property type="molecule type" value="Genomic_DNA"/>
</dbReference>
<protein>
    <submittedName>
        <fullName evidence="5">Helix-turn-helix transcriptional regulator</fullName>
    </submittedName>
</protein>
<dbReference type="Pfam" id="PF01638">
    <property type="entry name" value="HxlR"/>
    <property type="match status" value="1"/>
</dbReference>
<dbReference type="PANTHER" id="PTHR33204:SF29">
    <property type="entry name" value="TRANSCRIPTIONAL REGULATOR"/>
    <property type="match status" value="1"/>
</dbReference>
<sequence length="104" mass="11945">MYTFDQKTYDCPFDCFISIIKGKWRTSLLLALADGPLFFAQLQRQMPGISAKVLAENLHVFERNGLVRRQVYDRVPPAVEYGLTDRGNKLISIMESINGWMDDV</sequence>
<evidence type="ECO:0000313" key="6">
    <source>
        <dbReference type="Proteomes" id="UP001206692"/>
    </source>
</evidence>
<dbReference type="Proteomes" id="UP001206692">
    <property type="component" value="Unassembled WGS sequence"/>
</dbReference>
<dbReference type="InterPro" id="IPR002577">
    <property type="entry name" value="HTH_HxlR"/>
</dbReference>
<evidence type="ECO:0000256" key="1">
    <source>
        <dbReference type="ARBA" id="ARBA00023015"/>
    </source>
</evidence>
<dbReference type="RefSeq" id="WP_062411577.1">
    <property type="nucleotide sequence ID" value="NZ_JAJCIO010000027.1"/>
</dbReference>
<dbReference type="SUPFAM" id="SSF46785">
    <property type="entry name" value="Winged helix' DNA-binding domain"/>
    <property type="match status" value="1"/>
</dbReference>
<accession>A0ABT1SU80</accession>
<dbReference type="PANTHER" id="PTHR33204">
    <property type="entry name" value="TRANSCRIPTIONAL REGULATOR, MARR FAMILY"/>
    <property type="match status" value="1"/>
</dbReference>
<evidence type="ECO:0000313" key="5">
    <source>
        <dbReference type="EMBL" id="MCQ5343432.1"/>
    </source>
</evidence>
<feature type="domain" description="HTH hxlR-type" evidence="4">
    <location>
        <begin position="11"/>
        <end position="104"/>
    </location>
</feature>
<dbReference type="PROSITE" id="PS51118">
    <property type="entry name" value="HTH_HXLR"/>
    <property type="match status" value="1"/>
</dbReference>
<keyword evidence="6" id="KW-1185">Reference proteome</keyword>
<dbReference type="InterPro" id="IPR036388">
    <property type="entry name" value="WH-like_DNA-bd_sf"/>
</dbReference>
<gene>
    <name evidence="5" type="ORF">NE675_10430</name>
</gene>
<proteinExistence type="predicted"/>
<evidence type="ECO:0000256" key="2">
    <source>
        <dbReference type="ARBA" id="ARBA00023125"/>
    </source>
</evidence>
<keyword evidence="1" id="KW-0805">Transcription regulation</keyword>
<dbReference type="InterPro" id="IPR011991">
    <property type="entry name" value="ArsR-like_HTH"/>
</dbReference>
<organism evidence="5 6">
    <name type="scientific">Megasphaera massiliensis</name>
    <dbReference type="NCBI Taxonomy" id="1232428"/>
    <lineage>
        <taxon>Bacteria</taxon>
        <taxon>Bacillati</taxon>
        <taxon>Bacillota</taxon>
        <taxon>Negativicutes</taxon>
        <taxon>Veillonellales</taxon>
        <taxon>Veillonellaceae</taxon>
        <taxon>Megasphaera</taxon>
    </lineage>
</organism>
<dbReference type="InterPro" id="IPR036390">
    <property type="entry name" value="WH_DNA-bd_sf"/>
</dbReference>
<dbReference type="Gene3D" id="1.10.10.10">
    <property type="entry name" value="Winged helix-like DNA-binding domain superfamily/Winged helix DNA-binding domain"/>
    <property type="match status" value="1"/>
</dbReference>
<reference evidence="5 6" key="1">
    <citation type="submission" date="2022-06" db="EMBL/GenBank/DDBJ databases">
        <title>Isolation of gut microbiota from human fecal samples.</title>
        <authorList>
            <person name="Pamer E.G."/>
            <person name="Barat B."/>
            <person name="Waligurski E."/>
            <person name="Medina S."/>
            <person name="Paddock L."/>
            <person name="Mostad J."/>
        </authorList>
    </citation>
    <scope>NUCLEOTIDE SEQUENCE [LARGE SCALE GENOMIC DNA]</scope>
    <source>
        <strain evidence="5 6">DFI.1.1</strain>
    </source>
</reference>
<comment type="caution">
    <text evidence="5">The sequence shown here is derived from an EMBL/GenBank/DDBJ whole genome shotgun (WGS) entry which is preliminary data.</text>
</comment>